<dbReference type="Gene3D" id="3.50.70.20">
    <property type="entry name" value="Cytochrome P460"/>
    <property type="match status" value="1"/>
</dbReference>
<dbReference type="RefSeq" id="WP_379901800.1">
    <property type="nucleotide sequence ID" value="NZ_JBHRTR010000028.1"/>
</dbReference>
<accession>A0ABV7L2F9</accession>
<evidence type="ECO:0000256" key="1">
    <source>
        <dbReference type="SAM" id="SignalP"/>
    </source>
</evidence>
<dbReference type="InterPro" id="IPR038142">
    <property type="entry name" value="Cytochrome_P460_sp"/>
</dbReference>
<dbReference type="Pfam" id="PF16694">
    <property type="entry name" value="Cytochrome_P460"/>
    <property type="match status" value="1"/>
</dbReference>
<evidence type="ECO:0000313" key="4">
    <source>
        <dbReference type="Proteomes" id="UP001595528"/>
    </source>
</evidence>
<evidence type="ECO:0000313" key="3">
    <source>
        <dbReference type="EMBL" id="MFC3228561.1"/>
    </source>
</evidence>
<gene>
    <name evidence="3" type="ORF">ACFOGJ_15050</name>
</gene>
<protein>
    <submittedName>
        <fullName evidence="3">Cytochrome P460 family protein</fullName>
    </submittedName>
</protein>
<dbReference type="InterPro" id="IPR032033">
    <property type="entry name" value="Cytochrome_P460"/>
</dbReference>
<evidence type="ECO:0000259" key="2">
    <source>
        <dbReference type="Pfam" id="PF16694"/>
    </source>
</evidence>
<keyword evidence="1" id="KW-0732">Signal</keyword>
<comment type="caution">
    <text evidence="3">The sequence shown here is derived from an EMBL/GenBank/DDBJ whole genome shotgun (WGS) entry which is preliminary data.</text>
</comment>
<feature type="signal peptide" evidence="1">
    <location>
        <begin position="1"/>
        <end position="25"/>
    </location>
</feature>
<feature type="chain" id="PRO_5046044896" evidence="1">
    <location>
        <begin position="26"/>
        <end position="154"/>
    </location>
</feature>
<organism evidence="3 4">
    <name type="scientific">Marinibaculum pumilum</name>
    <dbReference type="NCBI Taxonomy" id="1766165"/>
    <lineage>
        <taxon>Bacteria</taxon>
        <taxon>Pseudomonadati</taxon>
        <taxon>Pseudomonadota</taxon>
        <taxon>Alphaproteobacteria</taxon>
        <taxon>Rhodospirillales</taxon>
        <taxon>Rhodospirillaceae</taxon>
        <taxon>Marinibaculum</taxon>
    </lineage>
</organism>
<proteinExistence type="predicted"/>
<feature type="domain" description="Cytochrome P460" evidence="2">
    <location>
        <begin position="49"/>
        <end position="146"/>
    </location>
</feature>
<keyword evidence="4" id="KW-1185">Reference proteome</keyword>
<dbReference type="CDD" id="cd20716">
    <property type="entry name" value="cyt_P460_fam"/>
    <property type="match status" value="1"/>
</dbReference>
<dbReference type="Proteomes" id="UP001595528">
    <property type="component" value="Unassembled WGS sequence"/>
</dbReference>
<name>A0ABV7L2F9_9PROT</name>
<reference evidence="4" key="1">
    <citation type="journal article" date="2019" name="Int. J. Syst. Evol. Microbiol.">
        <title>The Global Catalogue of Microorganisms (GCM) 10K type strain sequencing project: providing services to taxonomists for standard genome sequencing and annotation.</title>
        <authorList>
            <consortium name="The Broad Institute Genomics Platform"/>
            <consortium name="The Broad Institute Genome Sequencing Center for Infectious Disease"/>
            <person name="Wu L."/>
            <person name="Ma J."/>
        </authorList>
    </citation>
    <scope>NUCLEOTIDE SEQUENCE [LARGE SCALE GENOMIC DNA]</scope>
    <source>
        <strain evidence="4">KCTC 42964</strain>
    </source>
</reference>
<sequence>MTVLTAPAVLAGCLAAALSAGAAFADNSLVGFPEDHAEGLHYGTVERGNITEELYTDREAIEAAKRGEPFPSGTVITLVDYRGGDLHRYVVMEKRDGWGALSPAGTGAGDWLFREFAADGTPNPAEDGTRCMSCHRPQARQDFVFTVDRMKSVE</sequence>
<dbReference type="EMBL" id="JBHRTR010000028">
    <property type="protein sequence ID" value="MFC3228561.1"/>
    <property type="molecule type" value="Genomic_DNA"/>
</dbReference>